<protein>
    <submittedName>
        <fullName evidence="1">Uncharacterized protein</fullName>
    </submittedName>
</protein>
<evidence type="ECO:0000313" key="2">
    <source>
        <dbReference type="Proteomes" id="UP000054776"/>
    </source>
</evidence>
<organism evidence="1 2">
    <name type="scientific">Trichinella spiralis</name>
    <name type="common">Trichina worm</name>
    <dbReference type="NCBI Taxonomy" id="6334"/>
    <lineage>
        <taxon>Eukaryota</taxon>
        <taxon>Metazoa</taxon>
        <taxon>Ecdysozoa</taxon>
        <taxon>Nematoda</taxon>
        <taxon>Enoplea</taxon>
        <taxon>Dorylaimia</taxon>
        <taxon>Trichinellida</taxon>
        <taxon>Trichinellidae</taxon>
        <taxon>Trichinella</taxon>
    </lineage>
</organism>
<sequence length="73" mass="8661">MAYCNCVSSLHFAKMYSLQILQSFLNAKKWRTVVEFNALAFGHMRRQQICSKNFILKFFFEKKVAVRESFLDT</sequence>
<reference evidence="1 2" key="1">
    <citation type="submission" date="2015-01" db="EMBL/GenBank/DDBJ databases">
        <title>Evolution of Trichinella species and genotypes.</title>
        <authorList>
            <person name="Korhonen P.K."/>
            <person name="Edoardo P."/>
            <person name="Giuseppe L.R."/>
            <person name="Gasser R.B."/>
        </authorList>
    </citation>
    <scope>NUCLEOTIDE SEQUENCE [LARGE SCALE GENOMIC DNA]</scope>
    <source>
        <strain evidence="1">ISS3</strain>
    </source>
</reference>
<dbReference type="EMBL" id="JYDH01000136">
    <property type="protein sequence ID" value="KRY30626.1"/>
    <property type="molecule type" value="Genomic_DNA"/>
</dbReference>
<comment type="caution">
    <text evidence="1">The sequence shown here is derived from an EMBL/GenBank/DDBJ whole genome shotgun (WGS) entry which is preliminary data.</text>
</comment>
<proteinExistence type="predicted"/>
<gene>
    <name evidence="1" type="ORF">T01_8388</name>
</gene>
<dbReference type="InParanoid" id="A0A0V1B0V5"/>
<evidence type="ECO:0000313" key="1">
    <source>
        <dbReference type="EMBL" id="KRY30626.1"/>
    </source>
</evidence>
<name>A0A0V1B0V5_TRISP</name>
<accession>A0A0V1B0V5</accession>
<keyword evidence="2" id="KW-1185">Reference proteome</keyword>
<dbReference type="AlphaFoldDB" id="A0A0V1B0V5"/>
<dbReference type="Proteomes" id="UP000054776">
    <property type="component" value="Unassembled WGS sequence"/>
</dbReference>